<dbReference type="EMBL" id="JAJTJA010000012">
    <property type="protein sequence ID" value="KAH8691689.1"/>
    <property type="molecule type" value="Genomic_DNA"/>
</dbReference>
<evidence type="ECO:0000313" key="2">
    <source>
        <dbReference type="EMBL" id="KAH8691689.1"/>
    </source>
</evidence>
<organism evidence="2 3">
    <name type="scientific">Talaromyces proteolyticus</name>
    <dbReference type="NCBI Taxonomy" id="1131652"/>
    <lineage>
        <taxon>Eukaryota</taxon>
        <taxon>Fungi</taxon>
        <taxon>Dikarya</taxon>
        <taxon>Ascomycota</taxon>
        <taxon>Pezizomycotina</taxon>
        <taxon>Eurotiomycetes</taxon>
        <taxon>Eurotiomycetidae</taxon>
        <taxon>Eurotiales</taxon>
        <taxon>Trichocomaceae</taxon>
        <taxon>Talaromyces</taxon>
        <taxon>Talaromyces sect. Bacilispori</taxon>
    </lineage>
</organism>
<dbReference type="Gene3D" id="3.40.50.1820">
    <property type="entry name" value="alpha/beta hydrolase"/>
    <property type="match status" value="2"/>
</dbReference>
<dbReference type="Proteomes" id="UP001201262">
    <property type="component" value="Unassembled WGS sequence"/>
</dbReference>
<proteinExistence type="predicted"/>
<accession>A0AAD4PWM7</accession>
<keyword evidence="3" id="KW-1185">Reference proteome</keyword>
<dbReference type="AlphaFoldDB" id="A0AAD4PWM7"/>
<evidence type="ECO:0000313" key="3">
    <source>
        <dbReference type="Proteomes" id="UP001201262"/>
    </source>
</evidence>
<feature type="chain" id="PRO_5042267967" evidence="1">
    <location>
        <begin position="21"/>
        <end position="235"/>
    </location>
</feature>
<protein>
    <submittedName>
        <fullName evidence="2">Uncharacterized protein</fullName>
    </submittedName>
</protein>
<name>A0AAD4PWM7_9EURO</name>
<comment type="caution">
    <text evidence="2">The sequence shown here is derived from an EMBL/GenBank/DDBJ whole genome shotgun (WGS) entry which is preliminary data.</text>
</comment>
<dbReference type="InterPro" id="IPR029058">
    <property type="entry name" value="AB_hydrolase_fold"/>
</dbReference>
<feature type="signal peptide" evidence="1">
    <location>
        <begin position="1"/>
        <end position="20"/>
    </location>
</feature>
<evidence type="ECO:0000256" key="1">
    <source>
        <dbReference type="SAM" id="SignalP"/>
    </source>
</evidence>
<keyword evidence="1" id="KW-0732">Signal</keyword>
<sequence>MYTSTVTGLSLIALITWAYASPLLQGRATSDPGVFAEMQRAAKLSSAAYTGYTGTAFDATITTQLNDKATDTQGFIGYLTTEGQISVLMRGSPTTAGSSIYCHGTRSGVTFPSGVQVMEDVFSPWSSIHKKVIQDNFPDNNVTSNALAAFPIGNCDFAAIGTDHPGLLRRVNNEDDGGRWDFSSSFHELLIALQETYSYGTEETCLLCNGSMGVTEGHFSSFGVELGYAGCFSGI</sequence>
<dbReference type="RefSeq" id="XP_046067781.1">
    <property type="nucleotide sequence ID" value="XM_046218685.1"/>
</dbReference>
<dbReference type="GeneID" id="70248972"/>
<gene>
    <name evidence="2" type="ORF">BGW36DRAFT_400911</name>
</gene>
<reference evidence="2" key="1">
    <citation type="submission" date="2021-12" db="EMBL/GenBank/DDBJ databases">
        <title>Convergent genome expansion in fungi linked to evolution of root-endophyte symbiosis.</title>
        <authorList>
            <consortium name="DOE Joint Genome Institute"/>
            <person name="Ke Y.-H."/>
            <person name="Bonito G."/>
            <person name="Liao H.-L."/>
            <person name="Looney B."/>
            <person name="Rojas-Flechas A."/>
            <person name="Nash J."/>
            <person name="Hameed K."/>
            <person name="Schadt C."/>
            <person name="Martin F."/>
            <person name="Crous P.W."/>
            <person name="Miettinen O."/>
            <person name="Magnuson J.K."/>
            <person name="Labbe J."/>
            <person name="Jacobson D."/>
            <person name="Doktycz M.J."/>
            <person name="Veneault-Fourrey C."/>
            <person name="Kuo A."/>
            <person name="Mondo S."/>
            <person name="Calhoun S."/>
            <person name="Riley R."/>
            <person name="Ohm R."/>
            <person name="LaButti K."/>
            <person name="Andreopoulos B."/>
            <person name="Pangilinan J."/>
            <person name="Nolan M."/>
            <person name="Tritt A."/>
            <person name="Clum A."/>
            <person name="Lipzen A."/>
            <person name="Daum C."/>
            <person name="Barry K."/>
            <person name="Grigoriev I.V."/>
            <person name="Vilgalys R."/>
        </authorList>
    </citation>
    <scope>NUCLEOTIDE SEQUENCE</scope>
    <source>
        <strain evidence="2">PMI_201</strain>
    </source>
</reference>